<dbReference type="InterPro" id="IPR036837">
    <property type="entry name" value="Cation_efflux_CTD_sf"/>
</dbReference>
<dbReference type="SUPFAM" id="SSF161111">
    <property type="entry name" value="Cation efflux protein transmembrane domain-like"/>
    <property type="match status" value="1"/>
</dbReference>
<comment type="similarity">
    <text evidence="2">Belongs to the cation diffusion facilitator (CDF) transporter (TC 2.A.4) family. SLC30A subfamily.</text>
</comment>
<feature type="transmembrane region" description="Helical" evidence="9">
    <location>
        <begin position="274"/>
        <end position="292"/>
    </location>
</feature>
<feature type="transmembrane region" description="Helical" evidence="9">
    <location>
        <begin position="353"/>
        <end position="370"/>
    </location>
</feature>
<feature type="transmembrane region" description="Helical" evidence="9">
    <location>
        <begin position="376"/>
        <end position="394"/>
    </location>
</feature>
<dbReference type="GO" id="GO:0012505">
    <property type="term" value="C:endomembrane system"/>
    <property type="evidence" value="ECO:0007669"/>
    <property type="project" value="UniProtKB-SubCell"/>
</dbReference>
<dbReference type="FunFam" id="3.30.70.1350:FF:000001">
    <property type="entry name" value="Metal tolerance protein 11"/>
    <property type="match status" value="1"/>
</dbReference>
<feature type="domain" description="Cation efflux protein transmembrane" evidence="10">
    <location>
        <begin position="209"/>
        <end position="400"/>
    </location>
</feature>
<dbReference type="SUPFAM" id="SSF160240">
    <property type="entry name" value="Cation efflux protein cytoplasmic domain-like"/>
    <property type="match status" value="1"/>
</dbReference>
<dbReference type="Pfam" id="PF16916">
    <property type="entry name" value="ZT_dimer"/>
    <property type="match status" value="1"/>
</dbReference>
<keyword evidence="4 9" id="KW-0812">Transmembrane</keyword>
<dbReference type="PANTHER" id="PTHR43840:SF13">
    <property type="entry name" value="CATION EFFLUX PROTEIN CYTOPLASMIC DOMAIN-CONTAINING PROTEIN"/>
    <property type="match status" value="1"/>
</dbReference>
<dbReference type="InterPro" id="IPR058533">
    <property type="entry name" value="Cation_efflux_TM"/>
</dbReference>
<keyword evidence="7 9" id="KW-0472">Membrane</keyword>
<feature type="domain" description="Cation efflux protein cytoplasmic" evidence="11">
    <location>
        <begin position="411"/>
        <end position="468"/>
    </location>
</feature>
<evidence type="ECO:0000256" key="4">
    <source>
        <dbReference type="ARBA" id="ARBA00022692"/>
    </source>
</evidence>
<keyword evidence="6" id="KW-0406">Ion transport</keyword>
<evidence type="ECO:0000256" key="7">
    <source>
        <dbReference type="ARBA" id="ARBA00023136"/>
    </source>
</evidence>
<evidence type="ECO:0000256" key="9">
    <source>
        <dbReference type="SAM" id="Phobius"/>
    </source>
</evidence>
<feature type="region of interest" description="Disordered" evidence="8">
    <location>
        <begin position="1"/>
        <end position="43"/>
    </location>
</feature>
<comment type="caution">
    <text evidence="12">The sequence shown here is derived from an EMBL/GenBank/DDBJ whole genome shotgun (WGS) entry which is preliminary data.</text>
</comment>
<gene>
    <name evidence="12" type="ORF">OFUS_LOCUS3608</name>
</gene>
<protein>
    <recommendedName>
        <fullName evidence="14">Cation efflux protein cytoplasmic domain-containing protein</fullName>
    </recommendedName>
</protein>
<feature type="transmembrane region" description="Helical" evidence="9">
    <location>
        <begin position="233"/>
        <end position="253"/>
    </location>
</feature>
<reference evidence="12" key="1">
    <citation type="submission" date="2022-03" db="EMBL/GenBank/DDBJ databases">
        <authorList>
            <person name="Martin C."/>
        </authorList>
    </citation>
    <scope>NUCLEOTIDE SEQUENCE</scope>
</reference>
<evidence type="ECO:0000256" key="1">
    <source>
        <dbReference type="ARBA" id="ARBA00004127"/>
    </source>
</evidence>
<dbReference type="InterPro" id="IPR027470">
    <property type="entry name" value="Cation_efflux_CTD"/>
</dbReference>
<organism evidence="12 13">
    <name type="scientific">Owenia fusiformis</name>
    <name type="common">Polychaete worm</name>
    <dbReference type="NCBI Taxonomy" id="6347"/>
    <lineage>
        <taxon>Eukaryota</taxon>
        <taxon>Metazoa</taxon>
        <taxon>Spiralia</taxon>
        <taxon>Lophotrochozoa</taxon>
        <taxon>Annelida</taxon>
        <taxon>Polychaeta</taxon>
        <taxon>Sedentaria</taxon>
        <taxon>Canalipalpata</taxon>
        <taxon>Sabellida</taxon>
        <taxon>Oweniida</taxon>
        <taxon>Oweniidae</taxon>
        <taxon>Owenia</taxon>
    </lineage>
</organism>
<dbReference type="GO" id="GO:0016020">
    <property type="term" value="C:membrane"/>
    <property type="evidence" value="ECO:0007669"/>
    <property type="project" value="InterPro"/>
</dbReference>
<dbReference type="GO" id="GO:0008324">
    <property type="term" value="F:monoatomic cation transmembrane transporter activity"/>
    <property type="evidence" value="ECO:0007669"/>
    <property type="project" value="InterPro"/>
</dbReference>
<dbReference type="Proteomes" id="UP000749559">
    <property type="component" value="Unassembled WGS sequence"/>
</dbReference>
<comment type="subcellular location">
    <subcellularLocation>
        <location evidence="1">Endomembrane system</location>
        <topology evidence="1">Multi-pass membrane protein</topology>
    </subcellularLocation>
</comment>
<feature type="transmembrane region" description="Helical" evidence="9">
    <location>
        <begin position="312"/>
        <end position="333"/>
    </location>
</feature>
<dbReference type="AlphaFoldDB" id="A0A8S4N5M6"/>
<keyword evidence="13" id="KW-1185">Reference proteome</keyword>
<dbReference type="Gene3D" id="3.30.70.1350">
    <property type="entry name" value="Cation efflux protein, cytoplasmic domain"/>
    <property type="match status" value="1"/>
</dbReference>
<evidence type="ECO:0000313" key="12">
    <source>
        <dbReference type="EMBL" id="CAH1776433.1"/>
    </source>
</evidence>
<keyword evidence="3" id="KW-0813">Transport</keyword>
<evidence type="ECO:0000256" key="2">
    <source>
        <dbReference type="ARBA" id="ARBA00008873"/>
    </source>
</evidence>
<evidence type="ECO:0008006" key="14">
    <source>
        <dbReference type="Google" id="ProtNLM"/>
    </source>
</evidence>
<dbReference type="NCBIfam" id="TIGR01297">
    <property type="entry name" value="CDF"/>
    <property type="match status" value="1"/>
</dbReference>
<evidence type="ECO:0000259" key="10">
    <source>
        <dbReference type="Pfam" id="PF01545"/>
    </source>
</evidence>
<feature type="transmembrane region" description="Helical" evidence="9">
    <location>
        <begin position="205"/>
        <end position="227"/>
    </location>
</feature>
<dbReference type="FunFam" id="1.20.1510.10:FF:000005">
    <property type="entry name" value="Putative Cation diffusion facilitator 1"/>
    <property type="match status" value="1"/>
</dbReference>
<evidence type="ECO:0000256" key="3">
    <source>
        <dbReference type="ARBA" id="ARBA00022448"/>
    </source>
</evidence>
<evidence type="ECO:0000256" key="6">
    <source>
        <dbReference type="ARBA" id="ARBA00023065"/>
    </source>
</evidence>
<accession>A0A8S4N5M6</accession>
<name>A0A8S4N5M6_OWEFU</name>
<dbReference type="Pfam" id="PF01545">
    <property type="entry name" value="Cation_efflux"/>
    <property type="match status" value="1"/>
</dbReference>
<feature type="non-terminal residue" evidence="12">
    <location>
        <position position="1"/>
    </location>
</feature>
<evidence type="ECO:0000256" key="8">
    <source>
        <dbReference type="SAM" id="MobiDB-lite"/>
    </source>
</evidence>
<proteinExistence type="inferred from homology"/>
<dbReference type="Gene3D" id="1.20.1510.10">
    <property type="entry name" value="Cation efflux protein transmembrane domain"/>
    <property type="match status" value="1"/>
</dbReference>
<evidence type="ECO:0000256" key="5">
    <source>
        <dbReference type="ARBA" id="ARBA00022989"/>
    </source>
</evidence>
<dbReference type="InterPro" id="IPR050291">
    <property type="entry name" value="CDF_Transporter"/>
</dbReference>
<dbReference type="PANTHER" id="PTHR43840">
    <property type="entry name" value="MITOCHONDRIAL METAL TRANSPORTER 1-RELATED"/>
    <property type="match status" value="1"/>
</dbReference>
<dbReference type="EMBL" id="CAIIXF020000002">
    <property type="protein sequence ID" value="CAH1776433.1"/>
    <property type="molecule type" value="Genomic_DNA"/>
</dbReference>
<evidence type="ECO:0000259" key="11">
    <source>
        <dbReference type="Pfam" id="PF16916"/>
    </source>
</evidence>
<sequence length="478" mass="53082">MAEKARGSQSPILLDVTSLGGSSEDESIARGVSPPVGSPDATKKLLTNQESPQHVLPPFRKCHSSGEFKLTADTTDKNKLQTTGSFVMNGNMIHSSSDNAAICPSMNCPRRIPMLEITPSTASFLDDLPDDKEEAKNDQWRMSLDVFTSKRRGKQKADKKLPQSVRAYYKAQDELITNFELAHQDSFNEEESDERKKKVLRMANILAKTSLFLNLLLLIGKVVAAVISGSLSVISSVIDSAVDMASGVIIWWTSRAMKQRNPYLYPQGRTKLEPVAIIVISVVMALASVQMIRESIQKIIEYAGDQSSGPSVDIATIVILSFTIVTKLVLFLVCRRIANPSIQTLAQDHRNDVLSNLVALAMGFIGTRYWSYADPIGAVLISIYIIVSWSLTGWDQIKLLTGHTARPDLLKKITWICVNHHKSIEMIESVMAYHFGNNFLVEVDIVLPPKMTLEEAHDIGEPLQRKIEMLEEVERAFV</sequence>
<dbReference type="OrthoDB" id="78296at2759"/>
<keyword evidence="5 9" id="KW-1133">Transmembrane helix</keyword>
<dbReference type="InterPro" id="IPR002524">
    <property type="entry name" value="Cation_efflux"/>
</dbReference>
<evidence type="ECO:0000313" key="13">
    <source>
        <dbReference type="Proteomes" id="UP000749559"/>
    </source>
</evidence>
<dbReference type="InterPro" id="IPR027469">
    <property type="entry name" value="Cation_efflux_TMD_sf"/>
</dbReference>